<proteinExistence type="predicted"/>
<evidence type="ECO:0000313" key="2">
    <source>
        <dbReference type="EMBL" id="OUR96983.1"/>
    </source>
</evidence>
<reference evidence="3" key="1">
    <citation type="journal article" date="2017" name="Proc. Natl. Acad. Sci. U.S.A.">
        <title>Simulation of Deepwater Horizon oil plume reveals substrate specialization within a complex community of hydrocarbon-degraders.</title>
        <authorList>
            <person name="Hu P."/>
            <person name="Dubinsky E.A."/>
            <person name="Probst A.J."/>
            <person name="Wang J."/>
            <person name="Sieber C.M.K."/>
            <person name="Tom L.M."/>
            <person name="Gardinali P."/>
            <person name="Banfield J.F."/>
            <person name="Atlas R.M."/>
            <person name="Andersen G.L."/>
        </authorList>
    </citation>
    <scope>NUCLEOTIDE SEQUENCE [LARGE SCALE GENOMIC DNA]</scope>
</reference>
<dbReference type="InterPro" id="IPR055346">
    <property type="entry name" value="Fe-S_cluster_assembly_SufBD"/>
</dbReference>
<dbReference type="SUPFAM" id="SSF101960">
    <property type="entry name" value="Stabilizer of iron transporter SufD"/>
    <property type="match status" value="1"/>
</dbReference>
<dbReference type="PANTHER" id="PTHR43575:SF1">
    <property type="entry name" value="PROTEIN ABCI7, CHLOROPLASTIC"/>
    <property type="match status" value="1"/>
</dbReference>
<dbReference type="EMBL" id="MAAO01000006">
    <property type="protein sequence ID" value="OUR96983.1"/>
    <property type="molecule type" value="Genomic_DNA"/>
</dbReference>
<dbReference type="AlphaFoldDB" id="A0A1Y5F7X2"/>
<dbReference type="InterPro" id="IPR037284">
    <property type="entry name" value="SUF_FeS_clus_asmbl_SufBD_sf"/>
</dbReference>
<dbReference type="NCBIfam" id="TIGR01981">
    <property type="entry name" value="sufD"/>
    <property type="match status" value="1"/>
</dbReference>
<dbReference type="GO" id="GO:0016226">
    <property type="term" value="P:iron-sulfur cluster assembly"/>
    <property type="evidence" value="ECO:0007669"/>
    <property type="project" value="InterPro"/>
</dbReference>
<dbReference type="InterPro" id="IPR000825">
    <property type="entry name" value="SUF_FeS_clus_asmbl_SufBD_core"/>
</dbReference>
<protein>
    <submittedName>
        <fullName evidence="2">Fe-S cluster assembly protein SufD</fullName>
    </submittedName>
</protein>
<gene>
    <name evidence="2" type="ORF">A9Q84_11650</name>
</gene>
<organism evidence="2 3">
    <name type="scientific">Halobacteriovorax marinus</name>
    <dbReference type="NCBI Taxonomy" id="97084"/>
    <lineage>
        <taxon>Bacteria</taxon>
        <taxon>Pseudomonadati</taxon>
        <taxon>Bdellovibrionota</taxon>
        <taxon>Bacteriovoracia</taxon>
        <taxon>Bacteriovoracales</taxon>
        <taxon>Halobacteriovoraceae</taxon>
        <taxon>Halobacteriovorax</taxon>
    </lineage>
</organism>
<sequence length="417" mass="47042">MKIEQLSENYINDLEKFATTKAKRMSLAHFKKVGLPHTKMEDWLYTKLTDVLPSNFAKVESSATLTNVKVPGKFQIVLLNGQYSKVDSFIPDEISVEIVNSDLLDETDFREDQKDIFAHVNAITCHEVIKIHVPKNLKLEDSISIVHVSDFKDSFSSPRVIIEAEMFSEIDFVEIFTGVENSSYNTNAVTSFLVKENAKVSHTKVQIEGMESFHVASVYADVEKNATFSSFSFSTGAKKSRNNIEVALKGVGSKGNVHGLYALTDVQHCDNFSIINHLVEHTESDQLFKGVLDGESRAVFTGKIKIFQDAQKVYSEQLNKNLLLSKKAHIDTRPQLEVNADDVKCSHGATIGQMSEEEEFYLRSRGLSVIRAQKLLIHAFCSDAIYKVENESIQKYLSEVLFESFEKKTFQQLEQGK</sequence>
<dbReference type="Pfam" id="PF01458">
    <property type="entry name" value="SUFBD_core"/>
    <property type="match status" value="1"/>
</dbReference>
<evidence type="ECO:0000259" key="1">
    <source>
        <dbReference type="Pfam" id="PF01458"/>
    </source>
</evidence>
<dbReference type="PANTHER" id="PTHR43575">
    <property type="entry name" value="PROTEIN ABCI7, CHLOROPLASTIC"/>
    <property type="match status" value="1"/>
</dbReference>
<dbReference type="Proteomes" id="UP000196531">
    <property type="component" value="Unassembled WGS sequence"/>
</dbReference>
<accession>A0A1Y5F7X2</accession>
<dbReference type="InterPro" id="IPR011542">
    <property type="entry name" value="SUF_FeS_clus_asmbl_SufD"/>
</dbReference>
<name>A0A1Y5F7X2_9BACT</name>
<comment type="caution">
    <text evidence="2">The sequence shown here is derived from an EMBL/GenBank/DDBJ whole genome shotgun (WGS) entry which is preliminary data.</text>
</comment>
<evidence type="ECO:0000313" key="3">
    <source>
        <dbReference type="Proteomes" id="UP000196531"/>
    </source>
</evidence>
<feature type="domain" description="SUF system FeS cluster assembly SufBD core" evidence="1">
    <location>
        <begin position="152"/>
        <end position="380"/>
    </location>
</feature>